<proteinExistence type="predicted"/>
<dbReference type="SUPFAM" id="SSF160631">
    <property type="entry name" value="SMI1/KNR4-like"/>
    <property type="match status" value="1"/>
</dbReference>
<dbReference type="KEGG" id="cdrk:B9W14_12090"/>
<dbReference type="Proteomes" id="UP000244910">
    <property type="component" value="Chromosome"/>
</dbReference>
<dbReference type="InterPro" id="IPR018958">
    <property type="entry name" value="Knr4/Smi1-like_dom"/>
</dbReference>
<keyword evidence="3" id="KW-1185">Reference proteome</keyword>
<accession>A0A2U8DRV1</accession>
<organism evidence="2 3">
    <name type="scientific">Clostridium drakei</name>
    <dbReference type="NCBI Taxonomy" id="332101"/>
    <lineage>
        <taxon>Bacteria</taxon>
        <taxon>Bacillati</taxon>
        <taxon>Bacillota</taxon>
        <taxon>Clostridia</taxon>
        <taxon>Eubacteriales</taxon>
        <taxon>Clostridiaceae</taxon>
        <taxon>Clostridium</taxon>
    </lineage>
</organism>
<feature type="domain" description="Knr4/Smi1-like" evidence="1">
    <location>
        <begin position="10"/>
        <end position="138"/>
    </location>
</feature>
<dbReference type="Gene3D" id="3.40.1580.10">
    <property type="entry name" value="SMI1/KNR4-like"/>
    <property type="match status" value="1"/>
</dbReference>
<dbReference type="OrthoDB" id="8657476at2"/>
<sequence>MSKKELLYNTENIEKIERYFQVKFPDSYKEIIAKNEKMYPESIDYELDIPGYGIINFNFQRLLEEEFINFTRAFSDRIFDTKRIIPFASNSNGDVLLFDYIENTYDPAVLYMEHEEALCIEDITSSQLKVKSLEEWIEGNFIFVSTSFEKLNAMIYI</sequence>
<evidence type="ECO:0000313" key="2">
    <source>
        <dbReference type="EMBL" id="AWI05211.1"/>
    </source>
</evidence>
<dbReference type="Pfam" id="PF09346">
    <property type="entry name" value="SMI1_KNR4"/>
    <property type="match status" value="1"/>
</dbReference>
<evidence type="ECO:0000259" key="1">
    <source>
        <dbReference type="Pfam" id="PF09346"/>
    </source>
</evidence>
<dbReference type="AlphaFoldDB" id="A0A2U8DRV1"/>
<dbReference type="InterPro" id="IPR037883">
    <property type="entry name" value="Knr4/Smi1-like_sf"/>
</dbReference>
<evidence type="ECO:0000313" key="3">
    <source>
        <dbReference type="Proteomes" id="UP000244910"/>
    </source>
</evidence>
<reference evidence="3" key="1">
    <citation type="submission" date="2017-04" db="EMBL/GenBank/DDBJ databases">
        <authorList>
            <person name="Song Y."/>
            <person name="Cho B.-K."/>
        </authorList>
    </citation>
    <scope>NUCLEOTIDE SEQUENCE [LARGE SCALE GENOMIC DNA]</scope>
    <source>
        <strain evidence="3">SL1</strain>
    </source>
</reference>
<dbReference type="EMBL" id="CP020953">
    <property type="protein sequence ID" value="AWI05211.1"/>
    <property type="molecule type" value="Genomic_DNA"/>
</dbReference>
<dbReference type="RefSeq" id="WP_032076555.1">
    <property type="nucleotide sequence ID" value="NZ_CP020953.1"/>
</dbReference>
<name>A0A2U8DRV1_9CLOT</name>
<gene>
    <name evidence="2" type="ORF">B9W14_12090</name>
</gene>
<protein>
    <submittedName>
        <fullName evidence="2">SMI1/KNR4 family protein</fullName>
    </submittedName>
</protein>